<sequence>MTNDRKNRAARAEQMRKEREKAERRQRNIISVVIVAIVVVLIGVGAWAVTAAQNANPKETEVIQPEGALEDFGVPYVPAGAETPAEDVPTVEIFEDFLCPYCQQFEQTSGEVLRAQADAGEIELVYRPFSFLDAMGGSTNEYSLRATNLAMCALDNEGPEAFQAVHDALYANQPSEGGAGPSDDELLTLAEDAGVNVPEECVKQERFVPWVKAAREHGQDERGVSGTPTVFVDGEEVEDLTGQAIADAIEAARQG</sequence>
<evidence type="ECO:0000256" key="7">
    <source>
        <dbReference type="SAM" id="Phobius"/>
    </source>
</evidence>
<keyword evidence="4" id="KW-1015">Disulfide bond</keyword>
<keyword evidence="7" id="KW-1133">Transmembrane helix</keyword>
<evidence type="ECO:0000313" key="10">
    <source>
        <dbReference type="Proteomes" id="UP000282515"/>
    </source>
</evidence>
<evidence type="ECO:0000256" key="1">
    <source>
        <dbReference type="ARBA" id="ARBA00005791"/>
    </source>
</evidence>
<dbReference type="PANTHER" id="PTHR13887:SF14">
    <property type="entry name" value="DISULFIDE BOND FORMATION PROTEIN D"/>
    <property type="match status" value="1"/>
</dbReference>
<dbReference type="AlphaFoldDB" id="A0A3L8PJ65"/>
<dbReference type="RefSeq" id="WP_121795295.1">
    <property type="nucleotide sequence ID" value="NZ_RDBF01000013.1"/>
</dbReference>
<proteinExistence type="inferred from homology"/>
<dbReference type="PANTHER" id="PTHR13887">
    <property type="entry name" value="GLUTATHIONE S-TRANSFERASE KAPPA"/>
    <property type="match status" value="1"/>
</dbReference>
<feature type="domain" description="Thioredoxin-like fold" evidence="8">
    <location>
        <begin position="90"/>
        <end position="250"/>
    </location>
</feature>
<keyword evidence="7" id="KW-0472">Membrane</keyword>
<evidence type="ECO:0000256" key="4">
    <source>
        <dbReference type="ARBA" id="ARBA00023157"/>
    </source>
</evidence>
<evidence type="ECO:0000256" key="2">
    <source>
        <dbReference type="ARBA" id="ARBA00022729"/>
    </source>
</evidence>
<keyword evidence="2" id="KW-0732">Signal</keyword>
<gene>
    <name evidence="9" type="ORF">D9V41_14480</name>
</gene>
<protein>
    <recommendedName>
        <fullName evidence="8">Thioredoxin-like fold domain-containing protein</fullName>
    </recommendedName>
</protein>
<dbReference type="Proteomes" id="UP000282515">
    <property type="component" value="Unassembled WGS sequence"/>
</dbReference>
<dbReference type="CDD" id="cd02972">
    <property type="entry name" value="DsbA_family"/>
    <property type="match status" value="1"/>
</dbReference>
<dbReference type="InterPro" id="IPR012336">
    <property type="entry name" value="Thioredoxin-like_fold"/>
</dbReference>
<keyword evidence="10" id="KW-1185">Reference proteome</keyword>
<comment type="caution">
    <text evidence="9">The sequence shown here is derived from an EMBL/GenBank/DDBJ whole genome shotgun (WGS) entry which is preliminary data.</text>
</comment>
<evidence type="ECO:0000256" key="5">
    <source>
        <dbReference type="ARBA" id="ARBA00023284"/>
    </source>
</evidence>
<name>A0A3L8PJ65_9ACTN</name>
<evidence type="ECO:0000256" key="6">
    <source>
        <dbReference type="SAM" id="MobiDB-lite"/>
    </source>
</evidence>
<reference evidence="9 10" key="1">
    <citation type="submission" date="2018-10" db="EMBL/GenBank/DDBJ databases">
        <title>Aeromicrobium sp. 9W16Y-2 whole genome shotgun sequence.</title>
        <authorList>
            <person name="Li F."/>
        </authorList>
    </citation>
    <scope>NUCLEOTIDE SEQUENCE [LARGE SCALE GENOMIC DNA]</scope>
    <source>
        <strain evidence="9 10">9W16Y-2</strain>
    </source>
</reference>
<dbReference type="GO" id="GO:0016491">
    <property type="term" value="F:oxidoreductase activity"/>
    <property type="evidence" value="ECO:0007669"/>
    <property type="project" value="UniProtKB-KW"/>
</dbReference>
<evidence type="ECO:0000256" key="3">
    <source>
        <dbReference type="ARBA" id="ARBA00023002"/>
    </source>
</evidence>
<feature type="transmembrane region" description="Helical" evidence="7">
    <location>
        <begin position="29"/>
        <end position="49"/>
    </location>
</feature>
<evidence type="ECO:0000259" key="8">
    <source>
        <dbReference type="Pfam" id="PF13462"/>
    </source>
</evidence>
<dbReference type="OrthoDB" id="117402at2"/>
<feature type="region of interest" description="Disordered" evidence="6">
    <location>
        <begin position="1"/>
        <end position="21"/>
    </location>
</feature>
<dbReference type="InterPro" id="IPR036249">
    <property type="entry name" value="Thioredoxin-like_sf"/>
</dbReference>
<accession>A0A3L8PJ65</accession>
<dbReference type="EMBL" id="RDBF01000013">
    <property type="protein sequence ID" value="RLV54799.1"/>
    <property type="molecule type" value="Genomic_DNA"/>
</dbReference>
<keyword evidence="7" id="KW-0812">Transmembrane</keyword>
<dbReference type="Gene3D" id="3.40.30.10">
    <property type="entry name" value="Glutaredoxin"/>
    <property type="match status" value="1"/>
</dbReference>
<organism evidence="9 10">
    <name type="scientific">Aeromicrobium phragmitis</name>
    <dbReference type="NCBI Taxonomy" id="2478914"/>
    <lineage>
        <taxon>Bacteria</taxon>
        <taxon>Bacillati</taxon>
        <taxon>Actinomycetota</taxon>
        <taxon>Actinomycetes</taxon>
        <taxon>Propionibacteriales</taxon>
        <taxon>Nocardioidaceae</taxon>
        <taxon>Aeromicrobium</taxon>
    </lineage>
</organism>
<keyword evidence="3" id="KW-0560">Oxidoreductase</keyword>
<comment type="similarity">
    <text evidence="1">Belongs to the thioredoxin family. DsbA subfamily.</text>
</comment>
<keyword evidence="5" id="KW-0676">Redox-active center</keyword>
<dbReference type="SUPFAM" id="SSF52833">
    <property type="entry name" value="Thioredoxin-like"/>
    <property type="match status" value="1"/>
</dbReference>
<evidence type="ECO:0000313" key="9">
    <source>
        <dbReference type="EMBL" id="RLV54799.1"/>
    </source>
</evidence>
<dbReference type="Pfam" id="PF13462">
    <property type="entry name" value="Thioredoxin_4"/>
    <property type="match status" value="1"/>
</dbReference>